<dbReference type="InterPro" id="IPR000602">
    <property type="entry name" value="Glyco_hydro_38_N"/>
</dbReference>
<dbReference type="Pfam" id="PF09261">
    <property type="entry name" value="Alpha-mann_mid"/>
    <property type="match status" value="1"/>
</dbReference>
<evidence type="ECO:0000256" key="8">
    <source>
        <dbReference type="ARBA" id="ARBA00023157"/>
    </source>
</evidence>
<dbReference type="CDD" id="cd10810">
    <property type="entry name" value="GH38N_AMII_LAM_like"/>
    <property type="match status" value="1"/>
</dbReference>
<dbReference type="AlphaFoldDB" id="A0A0P4WEY4"/>
<dbReference type="GO" id="GO:0006013">
    <property type="term" value="P:mannose metabolic process"/>
    <property type="evidence" value="ECO:0007669"/>
    <property type="project" value="InterPro"/>
</dbReference>
<dbReference type="InterPro" id="IPR028995">
    <property type="entry name" value="Glyco_hydro_57/38_cen_sf"/>
</dbReference>
<sequence>MTQPQESWLLGVVLLLATATTTHQANPSCHPVKEGMLNVHLVCHTHDDVGWLKTVDQYFYGAHNSIQRAGVQYILDSVVDALLKNPDRKFIYVESAFFFRWWDEQTPERKDVVKSLVRSGQLEFIGGGWCMNDEATAHYNAIIDQMTLGLVKLNETFGEAARPTVAWQIDPFGHSREQASIFAQMGFDGLFFGRLDHDDKNHRWDTHTMEMMWQGSQNLGDAAWLFTGVLPRGYSPPVGFCFDILCSDEPIMDDPRLHDYNVDKKVESFLKIAKAQSDGYATSHIIMTMGMDFQYQNANTWFVNLDKLIRYVNKRQSSGSQVNVLYSTPSCYLSALHDANQTWTSKTDDFFPYASGNHSYWTGYFTSRPTLKGYVRQTNGILQAVKQVASLLGMGHSEGLETLKEAMGVLQHHDAVSGTEKQHVADDYSERLAIGTKAALGVMGQALSKLQPVEALQKEKEKDGGTIHFCPLLNISSCPITESSSAFIMTVYNPIARPISHYVRLPVPSDTAYKVTDYKGNAVKAQLVPIPNPVLSIPGRHSTAAYELVFQATDIPPLGFLRYHIKRTSSYRILRQQISKTHSHVLGGDDPIELSGDENLAISVDPKTGLLKMVGAVRRGPIQMIPVSQNFLVYPGMAGNNTKEQYRASGAYIFRPNATEAQEIAKKVNVVTVEGPLVYEVHQEWGPWVSQVIRSYMGHLNLEMEWLVGPIPISRDKIGLEVVSRVDWSSITTGNTFYTDSNGREMLKRVKDYRPTWRLHNLEPVAGNYYPVNSRLILDNGTDFRAAILTDRSQGGTSLNPGQMELMVHRRLFYDDAFGVGEPLNETQFGEGLVARGKHYLLHSSFASPECDFGCLHRTLGEELLLPPLYAFEETSALAHTWTNTAVNKWGGLGMNLPSNVHLLTLEPWGDNLLLLRLEHMFEKGESDTHSSPVTVSLKGLLADWAITGVEEMILSANLRKKDEHRLKWKVKTTSTAQASPSEQHKTNNTVHHQDPLSVTLGPMEIRTFVLTVKKASSRF</sequence>
<dbReference type="Pfam" id="PF17677">
    <property type="entry name" value="Glyco_hydro38C2"/>
    <property type="match status" value="1"/>
</dbReference>
<keyword evidence="10 11" id="KW-0326">Glycosidase</keyword>
<dbReference type="PANTHER" id="PTHR11607">
    <property type="entry name" value="ALPHA-MANNOSIDASE"/>
    <property type="match status" value="1"/>
</dbReference>
<dbReference type="InterPro" id="IPR013780">
    <property type="entry name" value="Glyco_hydro_b"/>
</dbReference>
<dbReference type="InterPro" id="IPR011682">
    <property type="entry name" value="Glyco_hydro_38_C"/>
</dbReference>
<dbReference type="Gene3D" id="2.70.98.30">
    <property type="entry name" value="Golgi alpha-mannosidase II, domain 4"/>
    <property type="match status" value="1"/>
</dbReference>
<feature type="signal peptide" evidence="11">
    <location>
        <begin position="1"/>
        <end position="24"/>
    </location>
</feature>
<accession>A0A0P4WEY4</accession>
<dbReference type="Pfam" id="PF21260">
    <property type="entry name" value="Laman-like_dom"/>
    <property type="match status" value="1"/>
</dbReference>
<evidence type="ECO:0000256" key="6">
    <source>
        <dbReference type="ARBA" id="ARBA00022801"/>
    </source>
</evidence>
<dbReference type="Gene3D" id="1.20.1270.50">
    <property type="entry name" value="Glycoside hydrolase family 38, central domain"/>
    <property type="match status" value="2"/>
</dbReference>
<comment type="similarity">
    <text evidence="2 11">Belongs to the glycosyl hydrolase 38 family.</text>
</comment>
<evidence type="ECO:0000256" key="1">
    <source>
        <dbReference type="ARBA" id="ARBA00000365"/>
    </source>
</evidence>
<evidence type="ECO:0000256" key="4">
    <source>
        <dbReference type="ARBA" id="ARBA00022723"/>
    </source>
</evidence>
<proteinExistence type="inferred from homology"/>
<keyword evidence="8" id="KW-1015">Disulfide bond</keyword>
<comment type="catalytic activity">
    <reaction evidence="1">
        <text>Hydrolysis of terminal, non-reducing alpha-D-mannose residues in alpha-D-mannosides.</text>
        <dbReference type="EC" id="3.2.1.24"/>
    </reaction>
</comment>
<dbReference type="Gene3D" id="3.20.110.10">
    <property type="entry name" value="Glycoside hydrolase 38, N terminal domain"/>
    <property type="match status" value="1"/>
</dbReference>
<dbReference type="EMBL" id="GDRN01095103">
    <property type="protein sequence ID" value="JAI59606.1"/>
    <property type="molecule type" value="Transcribed_RNA"/>
</dbReference>
<dbReference type="FunFam" id="2.70.98.30:FF:000003">
    <property type="entry name" value="Alpha-mannosidase"/>
    <property type="match status" value="1"/>
</dbReference>
<evidence type="ECO:0000256" key="5">
    <source>
        <dbReference type="ARBA" id="ARBA00022729"/>
    </source>
</evidence>
<name>A0A0P4WEY4_SCYOL</name>
<dbReference type="EC" id="3.2.1.-" evidence="11"/>
<feature type="domain" description="Glycoside hydrolase family 38 central" evidence="13">
    <location>
        <begin position="359"/>
        <end position="432"/>
    </location>
</feature>
<dbReference type="GO" id="GO:0046872">
    <property type="term" value="F:metal ion binding"/>
    <property type="evidence" value="ECO:0007669"/>
    <property type="project" value="UniProtKB-KW"/>
</dbReference>
<dbReference type="GO" id="GO:0004559">
    <property type="term" value="F:alpha-mannosidase activity"/>
    <property type="evidence" value="ECO:0007669"/>
    <property type="project" value="UniProtKB-EC"/>
</dbReference>
<feature type="region of interest" description="Disordered" evidence="12">
    <location>
        <begin position="972"/>
        <end position="996"/>
    </location>
</feature>
<dbReference type="GO" id="GO:0030246">
    <property type="term" value="F:carbohydrate binding"/>
    <property type="evidence" value="ECO:0007669"/>
    <property type="project" value="InterPro"/>
</dbReference>
<evidence type="ECO:0000256" key="11">
    <source>
        <dbReference type="RuleBase" id="RU361199"/>
    </source>
</evidence>
<evidence type="ECO:0000256" key="9">
    <source>
        <dbReference type="ARBA" id="ARBA00023180"/>
    </source>
</evidence>
<evidence type="ECO:0000256" key="10">
    <source>
        <dbReference type="ARBA" id="ARBA00023295"/>
    </source>
</evidence>
<dbReference type="InterPro" id="IPR011013">
    <property type="entry name" value="Gal_mutarotase_sf_dom"/>
</dbReference>
<evidence type="ECO:0000259" key="13">
    <source>
        <dbReference type="SMART" id="SM00872"/>
    </source>
</evidence>
<evidence type="ECO:0000256" key="2">
    <source>
        <dbReference type="ARBA" id="ARBA00009792"/>
    </source>
</evidence>
<evidence type="ECO:0000256" key="3">
    <source>
        <dbReference type="ARBA" id="ARBA00012752"/>
    </source>
</evidence>
<keyword evidence="4 11" id="KW-0479">Metal-binding</keyword>
<keyword evidence="6 11" id="KW-0378">Hydrolase</keyword>
<dbReference type="InterPro" id="IPR011330">
    <property type="entry name" value="Glyco_hydro/deAcase_b/a-brl"/>
</dbReference>
<dbReference type="Gene3D" id="2.60.40.1180">
    <property type="entry name" value="Golgi alpha-mannosidase II"/>
    <property type="match status" value="1"/>
</dbReference>
<feature type="chain" id="PRO_5017850646" description="Alpha-mannosidase" evidence="11">
    <location>
        <begin position="25"/>
        <end position="1020"/>
    </location>
</feature>
<dbReference type="Gene3D" id="2.60.40.1360">
    <property type="match status" value="1"/>
</dbReference>
<comment type="cofactor">
    <cofactor evidence="11">
        <name>Zn(2+)</name>
        <dbReference type="ChEBI" id="CHEBI:29105"/>
    </cofactor>
    <text evidence="11">Binds 1 zinc ion per subunit.</text>
</comment>
<dbReference type="FunFam" id="2.60.40.1180:FF:000018">
    <property type="entry name" value="Alpha-mannosidase"/>
    <property type="match status" value="1"/>
</dbReference>
<keyword evidence="7 11" id="KW-0862">Zinc</keyword>
<dbReference type="SUPFAM" id="SSF88688">
    <property type="entry name" value="Families 57/38 glycoside transferase middle domain"/>
    <property type="match status" value="1"/>
</dbReference>
<dbReference type="InterPro" id="IPR041147">
    <property type="entry name" value="GH38_C"/>
</dbReference>
<dbReference type="Pfam" id="PF07748">
    <property type="entry name" value="Glyco_hydro_38C"/>
    <property type="match status" value="1"/>
</dbReference>
<dbReference type="Pfam" id="PF01074">
    <property type="entry name" value="Glyco_hydro_38N"/>
    <property type="match status" value="1"/>
</dbReference>
<dbReference type="InterPro" id="IPR048534">
    <property type="entry name" value="Man2a1-like_dom"/>
</dbReference>
<dbReference type="SMART" id="SM00872">
    <property type="entry name" value="Alpha-mann_mid"/>
    <property type="match status" value="1"/>
</dbReference>
<keyword evidence="5 11" id="KW-0732">Signal</keyword>
<evidence type="ECO:0000256" key="12">
    <source>
        <dbReference type="SAM" id="MobiDB-lite"/>
    </source>
</evidence>
<dbReference type="GO" id="GO:0005764">
    <property type="term" value="C:lysosome"/>
    <property type="evidence" value="ECO:0007669"/>
    <property type="project" value="TreeGrafter"/>
</dbReference>
<dbReference type="SUPFAM" id="SSF88713">
    <property type="entry name" value="Glycoside hydrolase/deacetylase"/>
    <property type="match status" value="1"/>
</dbReference>
<dbReference type="PANTHER" id="PTHR11607:SF3">
    <property type="entry name" value="LYSOSOMAL ALPHA-MANNOSIDASE"/>
    <property type="match status" value="1"/>
</dbReference>
<dbReference type="FunFam" id="1.20.1270.50:FF:000003">
    <property type="entry name" value="Alpha-mannosidase"/>
    <property type="match status" value="1"/>
</dbReference>
<dbReference type="InterPro" id="IPR027291">
    <property type="entry name" value="Glyco_hydro_38_N_sf"/>
</dbReference>
<dbReference type="SUPFAM" id="SSF74650">
    <property type="entry name" value="Galactose mutarotase-like"/>
    <property type="match status" value="1"/>
</dbReference>
<reference evidence="14" key="1">
    <citation type="submission" date="2015-09" db="EMBL/GenBank/DDBJ databases">
        <title>Scylla olivacea transcriptome.</title>
        <authorList>
            <person name="Ikhwanuddin M."/>
        </authorList>
    </citation>
    <scope>NUCLEOTIDE SEQUENCE</scope>
</reference>
<evidence type="ECO:0000313" key="14">
    <source>
        <dbReference type="EMBL" id="JAI59606.1"/>
    </source>
</evidence>
<dbReference type="InterPro" id="IPR037094">
    <property type="entry name" value="Glyco_hydro_38_cen_sf"/>
</dbReference>
<evidence type="ECO:0000256" key="7">
    <source>
        <dbReference type="ARBA" id="ARBA00022833"/>
    </source>
</evidence>
<dbReference type="FunFam" id="3.20.110.10:FF:000001">
    <property type="entry name" value="Alpha-mannosidase"/>
    <property type="match status" value="1"/>
</dbReference>
<keyword evidence="9" id="KW-0325">Glycoprotein</keyword>
<dbReference type="FunFam" id="1.20.1270.50:FF:000002">
    <property type="entry name" value="Alpha-mannosidase"/>
    <property type="match status" value="1"/>
</dbReference>
<organism evidence="14">
    <name type="scientific">Scylla olivacea</name>
    <name type="common">Orange mud crab</name>
    <name type="synonym">Cancer olivacea</name>
    <dbReference type="NCBI Taxonomy" id="85551"/>
    <lineage>
        <taxon>Eukaryota</taxon>
        <taxon>Metazoa</taxon>
        <taxon>Ecdysozoa</taxon>
        <taxon>Arthropoda</taxon>
        <taxon>Crustacea</taxon>
        <taxon>Multicrustacea</taxon>
        <taxon>Malacostraca</taxon>
        <taxon>Eumalacostraca</taxon>
        <taxon>Eucarida</taxon>
        <taxon>Decapoda</taxon>
        <taxon>Pleocyemata</taxon>
        <taxon>Brachyura</taxon>
        <taxon>Eubrachyura</taxon>
        <taxon>Portunoidea</taxon>
        <taxon>Portunidae</taxon>
        <taxon>Portuninae</taxon>
        <taxon>Scylla</taxon>
    </lineage>
</organism>
<protein>
    <recommendedName>
        <fullName evidence="3 11">Alpha-mannosidase</fullName>
        <ecNumber evidence="11">3.2.1.-</ecNumber>
    </recommendedName>
</protein>
<dbReference type="InterPro" id="IPR015341">
    <property type="entry name" value="Glyco_hydro_38_cen"/>
</dbReference>
<feature type="compositionally biased region" description="Polar residues" evidence="12">
    <location>
        <begin position="972"/>
        <end position="991"/>
    </location>
</feature>
<dbReference type="InterPro" id="IPR050843">
    <property type="entry name" value="Glycosyl_Hydrlase_38"/>
</dbReference>